<dbReference type="SUPFAM" id="SSF48350">
    <property type="entry name" value="GTPase activation domain, GAP"/>
    <property type="match status" value="1"/>
</dbReference>
<dbReference type="GO" id="GO:0007165">
    <property type="term" value="P:signal transduction"/>
    <property type="evidence" value="ECO:0007669"/>
    <property type="project" value="InterPro"/>
</dbReference>
<accession>A0A3M0L4P8</accession>
<dbReference type="OrthoDB" id="9994905at2759"/>
<evidence type="ECO:0000259" key="2">
    <source>
        <dbReference type="PROSITE" id="PS50238"/>
    </source>
</evidence>
<reference evidence="3 4" key="1">
    <citation type="submission" date="2018-07" db="EMBL/GenBank/DDBJ databases">
        <title>A high quality draft genome assembly of the barn swallow (H. rustica rustica).</title>
        <authorList>
            <person name="Formenti G."/>
            <person name="Chiara M."/>
            <person name="Poveda L."/>
            <person name="Francoijs K.-J."/>
            <person name="Bonisoli-Alquati A."/>
            <person name="Canova L."/>
            <person name="Gianfranceschi L."/>
            <person name="Horner D.S."/>
            <person name="Saino N."/>
        </authorList>
    </citation>
    <scope>NUCLEOTIDE SEQUENCE [LARGE SCALE GENOMIC DNA]</scope>
    <source>
        <strain evidence="3">Chelidonia</strain>
        <tissue evidence="3">Blood</tissue>
    </source>
</reference>
<name>A0A3M0L4P8_HIRRU</name>
<gene>
    <name evidence="3" type="ORF">DUI87_01184</name>
</gene>
<dbReference type="STRING" id="333673.A0A3M0L4P8"/>
<dbReference type="Gene3D" id="1.10.555.10">
    <property type="entry name" value="Rho GTPase activation protein"/>
    <property type="match status" value="1"/>
</dbReference>
<comment type="caution">
    <text evidence="3">The sequence shown here is derived from an EMBL/GenBank/DDBJ whole genome shotgun (WGS) entry which is preliminary data.</text>
</comment>
<dbReference type="EMBL" id="QRBI01000093">
    <property type="protein sequence ID" value="RMC20335.1"/>
    <property type="molecule type" value="Genomic_DNA"/>
</dbReference>
<dbReference type="AlphaFoldDB" id="A0A3M0L4P8"/>
<feature type="domain" description="Rho-GAP" evidence="2">
    <location>
        <begin position="1"/>
        <end position="132"/>
    </location>
</feature>
<dbReference type="InterPro" id="IPR000198">
    <property type="entry name" value="RhoGAP_dom"/>
</dbReference>
<organism evidence="3 4">
    <name type="scientific">Hirundo rustica rustica</name>
    <dbReference type="NCBI Taxonomy" id="333673"/>
    <lineage>
        <taxon>Eukaryota</taxon>
        <taxon>Metazoa</taxon>
        <taxon>Chordata</taxon>
        <taxon>Craniata</taxon>
        <taxon>Vertebrata</taxon>
        <taxon>Euteleostomi</taxon>
        <taxon>Archelosauria</taxon>
        <taxon>Archosauria</taxon>
        <taxon>Dinosauria</taxon>
        <taxon>Saurischia</taxon>
        <taxon>Theropoda</taxon>
        <taxon>Coelurosauria</taxon>
        <taxon>Aves</taxon>
        <taxon>Neognathae</taxon>
        <taxon>Neoaves</taxon>
        <taxon>Telluraves</taxon>
        <taxon>Australaves</taxon>
        <taxon>Passeriformes</taxon>
        <taxon>Sylvioidea</taxon>
        <taxon>Hirundinidae</taxon>
        <taxon>Hirundo</taxon>
    </lineage>
</organism>
<dbReference type="Pfam" id="PF00620">
    <property type="entry name" value="RhoGAP"/>
    <property type="match status" value="1"/>
</dbReference>
<dbReference type="Proteomes" id="UP000269221">
    <property type="component" value="Unassembled WGS sequence"/>
</dbReference>
<dbReference type="InterPro" id="IPR008936">
    <property type="entry name" value="Rho_GTPase_activation_prot"/>
</dbReference>
<dbReference type="GO" id="GO:0005096">
    <property type="term" value="F:GTPase activator activity"/>
    <property type="evidence" value="ECO:0007669"/>
    <property type="project" value="TreeGrafter"/>
</dbReference>
<feature type="compositionally biased region" description="Low complexity" evidence="1">
    <location>
        <begin position="166"/>
        <end position="184"/>
    </location>
</feature>
<feature type="region of interest" description="Disordered" evidence="1">
    <location>
        <begin position="154"/>
        <end position="184"/>
    </location>
</feature>
<evidence type="ECO:0000313" key="4">
    <source>
        <dbReference type="Proteomes" id="UP000269221"/>
    </source>
</evidence>
<protein>
    <recommendedName>
        <fullName evidence="2">Rho-GAP domain-containing protein</fullName>
    </recommendedName>
</protein>
<keyword evidence="4" id="KW-1185">Reference proteome</keyword>
<sequence length="333" mass="37270">MVWRAAGLELSPVSSGQSLFSQDIVGSLPRALNPSPLSLQLCDQNSLIKQLPEANLILLRHLFGVLHHIEQNSGMNQMNAFNLALCIAPNMLWLPSCTGPEEESQSTKKVSHQQHREKTVKNIEIKGIDDCPLSQERLKGAKITFYVAPNKESSWGSQVGEEERSVTNTSSRDSPSSSSEQSLSKSLQTVRVHIPQTVFYGQNTPLVLQSISRHYHHEPIVPPLQAKHRESPQSASAPEELERQPVEMAQAPTQSKGFDMFNHTNRIILPDSIRNTIRDYFKHDEAEPCPTAEVEAVEKELLQSRVEWLRSQLLAEVAAEEHDTAVFAEETFV</sequence>
<proteinExistence type="predicted"/>
<feature type="region of interest" description="Disordered" evidence="1">
    <location>
        <begin position="222"/>
        <end position="244"/>
    </location>
</feature>
<dbReference type="PANTHER" id="PTHR23179:SF36">
    <property type="entry name" value="RHO-GAP DOMAIN-CONTAINING PROTEIN"/>
    <property type="match status" value="1"/>
</dbReference>
<dbReference type="PROSITE" id="PS50238">
    <property type="entry name" value="RHOGAP"/>
    <property type="match status" value="1"/>
</dbReference>
<dbReference type="PANTHER" id="PTHR23179">
    <property type="entry name" value="T-CELL ACTIVATION RHO GTPASE ACTIVATING PROTEIN-RELATED"/>
    <property type="match status" value="1"/>
</dbReference>
<evidence type="ECO:0000313" key="3">
    <source>
        <dbReference type="EMBL" id="RMC20335.1"/>
    </source>
</evidence>
<evidence type="ECO:0000256" key="1">
    <source>
        <dbReference type="SAM" id="MobiDB-lite"/>
    </source>
</evidence>